<keyword evidence="4" id="KW-1185">Reference proteome</keyword>
<dbReference type="EMBL" id="SBKN01000008">
    <property type="protein sequence ID" value="RXR21462.1"/>
    <property type="molecule type" value="Genomic_DNA"/>
</dbReference>
<sequence>MKNSLYICFFAVLIFSACNSGAQEKKNLKFVKEKVDVQRDNLFKNDLVPDEKTAIKIAEAIWLPIYGDRIYDKKPFVATSKDSTWIVNGTIHSEKGGTPFIEIQKRDGKVLKVYHEK</sequence>
<dbReference type="Pfam" id="PF15631">
    <property type="entry name" value="Imm-NTF2-2"/>
    <property type="match status" value="1"/>
</dbReference>
<dbReference type="RefSeq" id="WP_129462212.1">
    <property type="nucleotide sequence ID" value="NZ_SBKN01000008.1"/>
</dbReference>
<evidence type="ECO:0000256" key="1">
    <source>
        <dbReference type="SAM" id="SignalP"/>
    </source>
</evidence>
<feature type="domain" description="NTF2 fold" evidence="2">
    <location>
        <begin position="53"/>
        <end position="117"/>
    </location>
</feature>
<dbReference type="Proteomes" id="UP000289857">
    <property type="component" value="Unassembled WGS sequence"/>
</dbReference>
<keyword evidence="1" id="KW-0732">Signal</keyword>
<name>A0A4Q1K7D9_9FLAO</name>
<evidence type="ECO:0000259" key="2">
    <source>
        <dbReference type="Pfam" id="PF15631"/>
    </source>
</evidence>
<feature type="signal peptide" evidence="1">
    <location>
        <begin position="1"/>
        <end position="22"/>
    </location>
</feature>
<reference evidence="4" key="1">
    <citation type="submission" date="2019-01" db="EMBL/GenBank/DDBJ databases">
        <title>Cytophagaceae bacterium strain CAR-16.</title>
        <authorList>
            <person name="Chen W.-M."/>
        </authorList>
    </citation>
    <scope>NUCLEOTIDE SEQUENCE [LARGE SCALE GENOMIC DNA]</scope>
    <source>
        <strain evidence="4">WWJ-16</strain>
    </source>
</reference>
<feature type="chain" id="PRO_5020187075" description="NTF2 fold domain-containing protein" evidence="1">
    <location>
        <begin position="23"/>
        <end position="117"/>
    </location>
</feature>
<dbReference type="OrthoDB" id="679072at2"/>
<evidence type="ECO:0000313" key="4">
    <source>
        <dbReference type="Proteomes" id="UP000289857"/>
    </source>
</evidence>
<proteinExistence type="predicted"/>
<dbReference type="InterPro" id="IPR028921">
    <property type="entry name" value="NTF2_fold_dom"/>
</dbReference>
<dbReference type="AlphaFoldDB" id="A0A4Q1K7D9"/>
<evidence type="ECO:0000313" key="3">
    <source>
        <dbReference type="EMBL" id="RXR21462.1"/>
    </source>
</evidence>
<organism evidence="3 4">
    <name type="scientific">Flavobacterium stagni</name>
    <dbReference type="NCBI Taxonomy" id="2506421"/>
    <lineage>
        <taxon>Bacteria</taxon>
        <taxon>Pseudomonadati</taxon>
        <taxon>Bacteroidota</taxon>
        <taxon>Flavobacteriia</taxon>
        <taxon>Flavobacteriales</taxon>
        <taxon>Flavobacteriaceae</taxon>
        <taxon>Flavobacterium</taxon>
    </lineage>
</organism>
<protein>
    <recommendedName>
        <fullName evidence="2">NTF2 fold domain-containing protein</fullName>
    </recommendedName>
</protein>
<dbReference type="PROSITE" id="PS51257">
    <property type="entry name" value="PROKAR_LIPOPROTEIN"/>
    <property type="match status" value="1"/>
</dbReference>
<accession>A0A4Q1K7D9</accession>
<gene>
    <name evidence="3" type="ORF">EQG61_12115</name>
</gene>
<comment type="caution">
    <text evidence="3">The sequence shown here is derived from an EMBL/GenBank/DDBJ whole genome shotgun (WGS) entry which is preliminary data.</text>
</comment>